<dbReference type="InterPro" id="IPR050490">
    <property type="entry name" value="Bact_solute-bd_prot1"/>
</dbReference>
<keyword evidence="9" id="KW-1185">Reference proteome</keyword>
<keyword evidence="5" id="KW-0449">Lipoprotein</keyword>
<dbReference type="Gene3D" id="3.40.190.10">
    <property type="entry name" value="Periplasmic binding protein-like II"/>
    <property type="match status" value="2"/>
</dbReference>
<organism evidence="8 9">
    <name type="scientific">Paenibacillus sabuli</name>
    <dbReference type="NCBI Taxonomy" id="2772509"/>
    <lineage>
        <taxon>Bacteria</taxon>
        <taxon>Bacillati</taxon>
        <taxon>Bacillota</taxon>
        <taxon>Bacilli</taxon>
        <taxon>Bacillales</taxon>
        <taxon>Paenibacillaceae</taxon>
        <taxon>Paenibacillus</taxon>
    </lineage>
</organism>
<feature type="signal peptide" evidence="7">
    <location>
        <begin position="1"/>
        <end position="31"/>
    </location>
</feature>
<keyword evidence="3" id="KW-0472">Membrane</keyword>
<dbReference type="InterPro" id="IPR006059">
    <property type="entry name" value="SBP"/>
</dbReference>
<evidence type="ECO:0000256" key="4">
    <source>
        <dbReference type="ARBA" id="ARBA00023139"/>
    </source>
</evidence>
<reference evidence="8" key="1">
    <citation type="submission" date="2020-09" db="EMBL/GenBank/DDBJ databases">
        <title>A novel bacterium of genus Paenibacillus, isolated from South China Sea.</title>
        <authorList>
            <person name="Huang H."/>
            <person name="Mo K."/>
            <person name="Hu Y."/>
        </authorList>
    </citation>
    <scope>NUCLEOTIDE SEQUENCE</scope>
    <source>
        <strain evidence="8">IB182496</strain>
    </source>
</reference>
<feature type="chain" id="PRO_5039614807" evidence="7">
    <location>
        <begin position="32"/>
        <end position="523"/>
    </location>
</feature>
<comment type="caution">
    <text evidence="8">The sequence shown here is derived from an EMBL/GenBank/DDBJ whole genome shotgun (WGS) entry which is preliminary data.</text>
</comment>
<evidence type="ECO:0000256" key="2">
    <source>
        <dbReference type="ARBA" id="ARBA00022729"/>
    </source>
</evidence>
<name>A0A927GR87_9BACL</name>
<dbReference type="PANTHER" id="PTHR43649">
    <property type="entry name" value="ARABINOSE-BINDING PROTEIN-RELATED"/>
    <property type="match status" value="1"/>
</dbReference>
<feature type="compositionally biased region" description="Polar residues" evidence="6">
    <location>
        <begin position="30"/>
        <end position="41"/>
    </location>
</feature>
<keyword evidence="4" id="KW-0564">Palmitate</keyword>
<dbReference type="EMBL" id="JACXIZ010000013">
    <property type="protein sequence ID" value="MBD2845041.1"/>
    <property type="molecule type" value="Genomic_DNA"/>
</dbReference>
<evidence type="ECO:0000256" key="6">
    <source>
        <dbReference type="SAM" id="MobiDB-lite"/>
    </source>
</evidence>
<dbReference type="RefSeq" id="WP_190916249.1">
    <property type="nucleotide sequence ID" value="NZ_JACXIZ010000013.1"/>
</dbReference>
<proteinExistence type="predicted"/>
<dbReference type="Pfam" id="PF01547">
    <property type="entry name" value="SBP_bac_1"/>
    <property type="match status" value="1"/>
</dbReference>
<sequence>MGKAMKHKRVTLAIVLLLVLMVLAACSSSNAPSDADGTNATVDEGGAPEKSAGEDAVKEEDLEPLPISFMIPLYDAQPHRLEGNPAVENYESLLNIDLSIDYVPSANYEDKLSLTLAGGEMPDVLMVPARSLKSTVFINAARNDVFWDLTDEWEKYPNMKSIFNQTMLANISVDGRQYGIAIPRPTARVGMLYREDLFEKHAIKVPDTLEEFYEAAKLLKEKEPDIIPFSFVDQLGETPWNGIDLLTVSEGGFSIWGEVDGGLQPYYETEPHLTVLNTLRTMYSEQLINRDFAIVQGAQKKNLIKTGKAAMYFTAYDDLMGISDDLAQVMPDAKLALKPAFKELTNATSGHNGVFALPKSTVTTEEKRDAILSYFERALDDEIRRARGYGIEGETYELVDGIPTFISEEIRTEYTTHVRALSNTFINPTVTRLPTDTPLQTQVKDAFEKYAELAVPNAIDPFVSETYTERGGELDKILYDARVKFIMGELDEAGYASEIKKWRSQGGERIIEEYSEAFRRMKK</sequence>
<dbReference type="PANTHER" id="PTHR43649:SF33">
    <property type="entry name" value="POLYGALACTURONAN_RHAMNOGALACTURONAN-BINDING PROTEIN YTCQ"/>
    <property type="match status" value="1"/>
</dbReference>
<evidence type="ECO:0000313" key="9">
    <source>
        <dbReference type="Proteomes" id="UP000621560"/>
    </source>
</evidence>
<keyword evidence="2 7" id="KW-0732">Signal</keyword>
<gene>
    <name evidence="8" type="ORF">IDH44_07550</name>
</gene>
<dbReference type="PROSITE" id="PS51257">
    <property type="entry name" value="PROKAR_LIPOPROTEIN"/>
    <property type="match status" value="1"/>
</dbReference>
<feature type="region of interest" description="Disordered" evidence="6">
    <location>
        <begin position="30"/>
        <end position="58"/>
    </location>
</feature>
<protein>
    <submittedName>
        <fullName evidence="8">Extracellular solute-binding protein</fullName>
    </submittedName>
</protein>
<dbReference type="SUPFAM" id="SSF53850">
    <property type="entry name" value="Periplasmic binding protein-like II"/>
    <property type="match status" value="1"/>
</dbReference>
<evidence type="ECO:0000256" key="3">
    <source>
        <dbReference type="ARBA" id="ARBA00023136"/>
    </source>
</evidence>
<evidence type="ECO:0000256" key="1">
    <source>
        <dbReference type="ARBA" id="ARBA00022475"/>
    </source>
</evidence>
<dbReference type="AlphaFoldDB" id="A0A927GR87"/>
<evidence type="ECO:0000313" key="8">
    <source>
        <dbReference type="EMBL" id="MBD2845041.1"/>
    </source>
</evidence>
<keyword evidence="1" id="KW-1003">Cell membrane</keyword>
<accession>A0A927GR87</accession>
<dbReference type="Proteomes" id="UP000621560">
    <property type="component" value="Unassembled WGS sequence"/>
</dbReference>
<evidence type="ECO:0000256" key="5">
    <source>
        <dbReference type="ARBA" id="ARBA00023288"/>
    </source>
</evidence>
<evidence type="ECO:0000256" key="7">
    <source>
        <dbReference type="SAM" id="SignalP"/>
    </source>
</evidence>